<dbReference type="Proteomes" id="UP000790787">
    <property type="component" value="Chromosome 19"/>
</dbReference>
<name>A0A1S4AGE0_TOBAC</name>
<feature type="compositionally biased region" description="Polar residues" evidence="1">
    <location>
        <begin position="9"/>
        <end position="22"/>
    </location>
</feature>
<dbReference type="GO" id="GO:0009409">
    <property type="term" value="P:response to cold"/>
    <property type="evidence" value="ECO:0007669"/>
    <property type="project" value="InterPro"/>
</dbReference>
<sequence length="249" mass="27680">MEDSYAPETPSNKASSGSCTNELTRLNSGASSLTVANFNDTMLPSGNTTTDKNTGWTNEKHNTFLDCLEASFVKQLHSSMASRDESCSDLSEKLSAHVNKASEQFPALHDFRWKKMITQRKPPIVDSAADSHDCPKNLHSDGQHHILDIQFCCKQHSKGKRRKDKRSSSCGDGTRSHLILSESAGLRKKICRLTEGSGQNFVDEDFEENSSCKKMKIALVDTTDQEQIVPTRYLGVQELLVPCPREITN</sequence>
<organism evidence="2 3">
    <name type="scientific">Nicotiana tabacum</name>
    <name type="common">Common tobacco</name>
    <dbReference type="NCBI Taxonomy" id="4097"/>
    <lineage>
        <taxon>Eukaryota</taxon>
        <taxon>Viridiplantae</taxon>
        <taxon>Streptophyta</taxon>
        <taxon>Embryophyta</taxon>
        <taxon>Tracheophyta</taxon>
        <taxon>Spermatophyta</taxon>
        <taxon>Magnoliopsida</taxon>
        <taxon>eudicotyledons</taxon>
        <taxon>Gunneridae</taxon>
        <taxon>Pentapetalae</taxon>
        <taxon>asterids</taxon>
        <taxon>lamiids</taxon>
        <taxon>Solanales</taxon>
        <taxon>Solanaceae</taxon>
        <taxon>Nicotianoideae</taxon>
        <taxon>Nicotianeae</taxon>
        <taxon>Nicotiana</taxon>
    </lineage>
</organism>
<dbReference type="OrthoDB" id="1104553at2759"/>
<accession>A0A1S4AGE0</accession>
<feature type="region of interest" description="Disordered" evidence="1">
    <location>
        <begin position="1"/>
        <end position="22"/>
    </location>
</feature>
<dbReference type="InterPro" id="IPR044678">
    <property type="entry name" value="COR27/28"/>
</dbReference>
<dbReference type="GeneID" id="107797348"/>
<evidence type="ECO:0000256" key="1">
    <source>
        <dbReference type="SAM" id="MobiDB-lite"/>
    </source>
</evidence>
<proteinExistence type="predicted"/>
<keyword evidence="2" id="KW-1185">Reference proteome</keyword>
<dbReference type="AlphaFoldDB" id="A0A1S4AGE0"/>
<dbReference type="RefSeq" id="XP_016475716.1">
    <property type="nucleotide sequence ID" value="XM_016620230.1"/>
</dbReference>
<dbReference type="PaxDb" id="4097-A0A1S4AGE0"/>
<dbReference type="RefSeq" id="XP_016475716.1">
    <property type="nucleotide sequence ID" value="XM_016620230.2"/>
</dbReference>
<evidence type="ECO:0000313" key="3">
    <source>
        <dbReference type="RefSeq" id="XP_016475716.1"/>
    </source>
</evidence>
<evidence type="ECO:0000313" key="2">
    <source>
        <dbReference type="Proteomes" id="UP000790787"/>
    </source>
</evidence>
<dbReference type="PANTHER" id="PTHR33676:SF14">
    <property type="match status" value="1"/>
</dbReference>
<dbReference type="GO" id="GO:0042752">
    <property type="term" value="P:regulation of circadian rhythm"/>
    <property type="evidence" value="ECO:0007669"/>
    <property type="project" value="InterPro"/>
</dbReference>
<dbReference type="KEGG" id="nta:107797348"/>
<dbReference type="PANTHER" id="PTHR33676">
    <property type="entry name" value="COLD REGULATED PROTEIN 27"/>
    <property type="match status" value="1"/>
</dbReference>
<reference evidence="2" key="1">
    <citation type="journal article" date="2014" name="Nat. Commun.">
        <title>The tobacco genome sequence and its comparison with those of tomato and potato.</title>
        <authorList>
            <person name="Sierro N."/>
            <person name="Battey J.N."/>
            <person name="Ouadi S."/>
            <person name="Bakaher N."/>
            <person name="Bovet L."/>
            <person name="Willig A."/>
            <person name="Goepfert S."/>
            <person name="Peitsch M.C."/>
            <person name="Ivanov N.V."/>
        </authorList>
    </citation>
    <scope>NUCLEOTIDE SEQUENCE [LARGE SCALE GENOMIC DNA]</scope>
</reference>
<gene>
    <name evidence="3" type="primary">LOC107797348</name>
</gene>
<dbReference type="OMA" id="ANFNDTM"/>
<protein>
    <submittedName>
        <fullName evidence="3">Cold-regulated protein 27</fullName>
    </submittedName>
</protein>
<reference evidence="3" key="2">
    <citation type="submission" date="2025-08" db="UniProtKB">
        <authorList>
            <consortium name="RefSeq"/>
        </authorList>
    </citation>
    <scope>IDENTIFICATION</scope>
    <source>
        <tissue evidence="3">Leaf</tissue>
    </source>
</reference>